<evidence type="ECO:0000313" key="3">
    <source>
        <dbReference type="Proteomes" id="UP001165587"/>
    </source>
</evidence>
<dbReference type="SMART" id="SM00418">
    <property type="entry name" value="HTH_ARSR"/>
    <property type="match status" value="1"/>
</dbReference>
<feature type="domain" description="HTH arsR-type" evidence="1">
    <location>
        <begin position="1"/>
        <end position="93"/>
    </location>
</feature>
<comment type="caution">
    <text evidence="2">The sequence shown here is derived from an EMBL/GenBank/DDBJ whole genome shotgun (WGS) entry which is preliminary data.</text>
</comment>
<dbReference type="InterPro" id="IPR036390">
    <property type="entry name" value="WH_DNA-bd_sf"/>
</dbReference>
<keyword evidence="3" id="KW-1185">Reference proteome</keyword>
<dbReference type="RefSeq" id="WP_259527713.1">
    <property type="nucleotide sequence ID" value="NZ_JANLCK010000004.1"/>
</dbReference>
<dbReference type="PANTHER" id="PTHR38600">
    <property type="entry name" value="TRANSCRIPTIONAL REGULATORY PROTEIN"/>
    <property type="match status" value="1"/>
</dbReference>
<dbReference type="CDD" id="cd00090">
    <property type="entry name" value="HTH_ARSR"/>
    <property type="match status" value="1"/>
</dbReference>
<dbReference type="SUPFAM" id="SSF46785">
    <property type="entry name" value="Winged helix' DNA-binding domain"/>
    <property type="match status" value="1"/>
</dbReference>
<dbReference type="PANTHER" id="PTHR38600:SF2">
    <property type="entry name" value="SLL0088 PROTEIN"/>
    <property type="match status" value="1"/>
</dbReference>
<protein>
    <submittedName>
        <fullName evidence="2">Metalloregulator ArsR/SmtB family transcription factor</fullName>
    </submittedName>
</protein>
<dbReference type="Proteomes" id="UP001165587">
    <property type="component" value="Unassembled WGS sequence"/>
</dbReference>
<dbReference type="Gene3D" id="1.10.10.10">
    <property type="entry name" value="Winged helix-like DNA-binding domain superfamily/Winged helix DNA-binding domain"/>
    <property type="match status" value="1"/>
</dbReference>
<dbReference type="InterPro" id="IPR001845">
    <property type="entry name" value="HTH_ArsR_DNA-bd_dom"/>
</dbReference>
<accession>A0AA41XDN5</accession>
<dbReference type="InterPro" id="IPR036388">
    <property type="entry name" value="WH-like_DNA-bd_sf"/>
</dbReference>
<reference evidence="2" key="1">
    <citation type="submission" date="2022-08" db="EMBL/GenBank/DDBJ databases">
        <authorList>
            <person name="Deng Y."/>
            <person name="Han X.-F."/>
            <person name="Zhang Y.-Q."/>
        </authorList>
    </citation>
    <scope>NUCLEOTIDE SEQUENCE</scope>
    <source>
        <strain evidence="2">CPCC 203407</strain>
    </source>
</reference>
<name>A0AA41XDN5_9MICO</name>
<dbReference type="InterPro" id="IPR011991">
    <property type="entry name" value="ArsR-like_HTH"/>
</dbReference>
<dbReference type="NCBIfam" id="NF033788">
    <property type="entry name" value="HTH_metalloreg"/>
    <property type="match status" value="1"/>
</dbReference>
<dbReference type="GO" id="GO:0003700">
    <property type="term" value="F:DNA-binding transcription factor activity"/>
    <property type="evidence" value="ECO:0007669"/>
    <property type="project" value="InterPro"/>
</dbReference>
<dbReference type="PROSITE" id="PS50987">
    <property type="entry name" value="HTH_ARSR_2"/>
    <property type="match status" value="1"/>
</dbReference>
<proteinExistence type="predicted"/>
<organism evidence="2 3">
    <name type="scientific">Herbiconiux oxytropis</name>
    <dbReference type="NCBI Taxonomy" id="2970915"/>
    <lineage>
        <taxon>Bacteria</taxon>
        <taxon>Bacillati</taxon>
        <taxon>Actinomycetota</taxon>
        <taxon>Actinomycetes</taxon>
        <taxon>Micrococcales</taxon>
        <taxon>Microbacteriaceae</taxon>
        <taxon>Herbiconiux</taxon>
    </lineage>
</organism>
<dbReference type="AlphaFoldDB" id="A0AA41XDN5"/>
<evidence type="ECO:0000313" key="2">
    <source>
        <dbReference type="EMBL" id="MCS5726267.1"/>
    </source>
</evidence>
<dbReference type="EMBL" id="JANLCK010000004">
    <property type="protein sequence ID" value="MCS5726267.1"/>
    <property type="molecule type" value="Genomic_DNA"/>
</dbReference>
<gene>
    <name evidence="2" type="ORF">N1028_10220</name>
</gene>
<evidence type="ECO:0000259" key="1">
    <source>
        <dbReference type="PROSITE" id="PS50987"/>
    </source>
</evidence>
<dbReference type="Pfam" id="PF12840">
    <property type="entry name" value="HTH_20"/>
    <property type="match status" value="1"/>
</dbReference>
<sequence>MAQYAERLDEVFHALSDPTRRAVVRRLGTGPASVGELAEPFEMALTSFLKHIRVLETSGCIRTVKRGRVRECVLEPHAFAAVDGWLAEERAVWESRTDRLERFVLSGTDDEREDGS</sequence>